<feature type="domain" description="N-acetyltransferase" evidence="1">
    <location>
        <begin position="17"/>
        <end position="158"/>
    </location>
</feature>
<dbReference type="PANTHER" id="PTHR43792">
    <property type="entry name" value="GNAT FAMILY, PUTATIVE (AFU_ORTHOLOGUE AFUA_3G00765)-RELATED-RELATED"/>
    <property type="match status" value="1"/>
</dbReference>
<comment type="caution">
    <text evidence="2">The sequence shown here is derived from an EMBL/GenBank/DDBJ whole genome shotgun (WGS) entry which is preliminary data.</text>
</comment>
<dbReference type="InterPro" id="IPR051531">
    <property type="entry name" value="N-acetyltransferase"/>
</dbReference>
<evidence type="ECO:0000313" key="3">
    <source>
        <dbReference type="Proteomes" id="UP000726737"/>
    </source>
</evidence>
<dbReference type="OrthoDB" id="64477at2759"/>
<dbReference type="InterPro" id="IPR000182">
    <property type="entry name" value="GNAT_dom"/>
</dbReference>
<dbReference type="Pfam" id="PF13302">
    <property type="entry name" value="Acetyltransf_3"/>
    <property type="match status" value="1"/>
</dbReference>
<evidence type="ECO:0000259" key="1">
    <source>
        <dbReference type="Pfam" id="PF13302"/>
    </source>
</evidence>
<name>A0A9P6Q274_9FUNG</name>
<evidence type="ECO:0000313" key="2">
    <source>
        <dbReference type="EMBL" id="KAG0257020.1"/>
    </source>
</evidence>
<dbReference type="Proteomes" id="UP000726737">
    <property type="component" value="Unassembled WGS sequence"/>
</dbReference>
<dbReference type="InterPro" id="IPR016181">
    <property type="entry name" value="Acyl_CoA_acyltransferase"/>
</dbReference>
<gene>
    <name evidence="2" type="ORF">BG011_004205</name>
</gene>
<sequence>MTSSSQTYIQPRIETARLALDPPSEKDDVAMGAMFSDLETMAYLRFKTKEESGGWTLPDIIERRETQCKAIAEGRGSTFYIHDKTTGELAGVMGANTIDLVARNAVVGIILWKKYWSGGYGTEALYELMRGLFDDLNMHKIAYETTEPNTGMRKFLEQTCGVQLEYIRRDEFMCPATHKWVNLWQYEIFEDDWPRIKAALLEKIKLGAAKHASTS</sequence>
<dbReference type="Gene3D" id="3.40.630.30">
    <property type="match status" value="1"/>
</dbReference>
<dbReference type="EMBL" id="JAAAJA010000276">
    <property type="protein sequence ID" value="KAG0257020.1"/>
    <property type="molecule type" value="Genomic_DNA"/>
</dbReference>
<dbReference type="SUPFAM" id="SSF55729">
    <property type="entry name" value="Acyl-CoA N-acyltransferases (Nat)"/>
    <property type="match status" value="1"/>
</dbReference>
<reference evidence="2" key="1">
    <citation type="journal article" date="2020" name="Fungal Divers.">
        <title>Resolving the Mortierellaceae phylogeny through synthesis of multi-gene phylogenetics and phylogenomics.</title>
        <authorList>
            <person name="Vandepol N."/>
            <person name="Liber J."/>
            <person name="Desiro A."/>
            <person name="Na H."/>
            <person name="Kennedy M."/>
            <person name="Barry K."/>
            <person name="Grigoriev I.V."/>
            <person name="Miller A.N."/>
            <person name="O'Donnell K."/>
            <person name="Stajich J.E."/>
            <person name="Bonito G."/>
        </authorList>
    </citation>
    <scope>NUCLEOTIDE SEQUENCE</scope>
    <source>
        <strain evidence="2">KOD948</strain>
    </source>
</reference>
<dbReference type="AlphaFoldDB" id="A0A9P6Q274"/>
<accession>A0A9P6Q274</accession>
<proteinExistence type="predicted"/>
<dbReference type="GO" id="GO:0016747">
    <property type="term" value="F:acyltransferase activity, transferring groups other than amino-acyl groups"/>
    <property type="evidence" value="ECO:0007669"/>
    <property type="project" value="InterPro"/>
</dbReference>
<organism evidence="2 3">
    <name type="scientific">Mortierella polycephala</name>
    <dbReference type="NCBI Taxonomy" id="41804"/>
    <lineage>
        <taxon>Eukaryota</taxon>
        <taxon>Fungi</taxon>
        <taxon>Fungi incertae sedis</taxon>
        <taxon>Mucoromycota</taxon>
        <taxon>Mortierellomycotina</taxon>
        <taxon>Mortierellomycetes</taxon>
        <taxon>Mortierellales</taxon>
        <taxon>Mortierellaceae</taxon>
        <taxon>Mortierella</taxon>
    </lineage>
</organism>
<keyword evidence="3" id="KW-1185">Reference proteome</keyword>
<protein>
    <recommendedName>
        <fullName evidence="1">N-acetyltransferase domain-containing protein</fullName>
    </recommendedName>
</protein>